<dbReference type="EMBL" id="OUUZ01000008">
    <property type="protein sequence ID" value="SPQ22150.1"/>
    <property type="molecule type" value="Genomic_DNA"/>
</dbReference>
<accession>A0A3S4D4A0</accession>
<reference evidence="2 3" key="1">
    <citation type="submission" date="2018-04" db="EMBL/GenBank/DDBJ databases">
        <authorList>
            <person name="Huttner S."/>
            <person name="Dainat J."/>
        </authorList>
    </citation>
    <scope>NUCLEOTIDE SEQUENCE [LARGE SCALE GENOMIC DNA]</scope>
</reference>
<feature type="region of interest" description="Disordered" evidence="1">
    <location>
        <begin position="235"/>
        <end position="254"/>
    </location>
</feature>
<organism evidence="2 3">
    <name type="scientific">Thermothielavioides terrestris</name>
    <dbReference type="NCBI Taxonomy" id="2587410"/>
    <lineage>
        <taxon>Eukaryota</taxon>
        <taxon>Fungi</taxon>
        <taxon>Dikarya</taxon>
        <taxon>Ascomycota</taxon>
        <taxon>Pezizomycotina</taxon>
        <taxon>Sordariomycetes</taxon>
        <taxon>Sordariomycetidae</taxon>
        <taxon>Sordariales</taxon>
        <taxon>Chaetomiaceae</taxon>
        <taxon>Thermothielavioides</taxon>
    </lineage>
</organism>
<sequence length="254" mass="28131">MSLAAGLASPAKFRTVLVKVSPAPATLSERRAVLHVLKRHGQVDVFKKLHDPSHFISVVASPEMASGLVERSPLEFDYVGQQPRGGTSRPSPPPKTFLVKIVEKPDYTHRTHIRESLIYGRWPEREDVYHLFSDHALSKNLLSQAVPPGMAHAGLVDWESFDQLDDEEKLSASLTSKTDFVRARERRRKSESKLYSLVQAYNARLAGSEQAQEGGGLLRAAEPMDDAADLQDNPLARVNSTEEESLKPAVRDAS</sequence>
<gene>
    <name evidence="2" type="ORF">TT172_LOCUS4569</name>
</gene>
<feature type="compositionally biased region" description="Basic and acidic residues" evidence="1">
    <location>
        <begin position="244"/>
        <end position="254"/>
    </location>
</feature>
<dbReference type="Proteomes" id="UP000289323">
    <property type="component" value="Unassembled WGS sequence"/>
</dbReference>
<name>A0A3S4D4A0_9PEZI</name>
<proteinExistence type="predicted"/>
<evidence type="ECO:0000313" key="2">
    <source>
        <dbReference type="EMBL" id="SPQ22150.1"/>
    </source>
</evidence>
<dbReference type="AlphaFoldDB" id="A0A3S4D4A0"/>
<protein>
    <submittedName>
        <fullName evidence="2">7a9e71aa-f0c6-4742-b212-0e36bbc1e580</fullName>
    </submittedName>
</protein>
<evidence type="ECO:0000256" key="1">
    <source>
        <dbReference type="SAM" id="MobiDB-lite"/>
    </source>
</evidence>
<evidence type="ECO:0000313" key="3">
    <source>
        <dbReference type="Proteomes" id="UP000289323"/>
    </source>
</evidence>